<dbReference type="InterPro" id="IPR036640">
    <property type="entry name" value="ABC1_TM_sf"/>
</dbReference>
<evidence type="ECO:0000256" key="5">
    <source>
        <dbReference type="ARBA" id="ARBA00022840"/>
    </source>
</evidence>
<evidence type="ECO:0000256" key="1">
    <source>
        <dbReference type="ARBA" id="ARBA00004651"/>
    </source>
</evidence>
<dbReference type="SUPFAM" id="SSF52540">
    <property type="entry name" value="P-loop containing nucleoside triphosphate hydrolases"/>
    <property type="match status" value="1"/>
</dbReference>
<proteinExistence type="inferred from homology"/>
<dbReference type="AlphaFoldDB" id="A0A7W1WP48"/>
<dbReference type="RefSeq" id="WP_181750690.1">
    <property type="nucleotide sequence ID" value="NZ_JACEIQ010000002.1"/>
</dbReference>
<dbReference type="GO" id="GO:0005524">
    <property type="term" value="F:ATP binding"/>
    <property type="evidence" value="ECO:0007669"/>
    <property type="project" value="UniProtKB-KW"/>
</dbReference>
<gene>
    <name evidence="11" type="ORF">H1191_03975</name>
</gene>
<dbReference type="InterPro" id="IPR039421">
    <property type="entry name" value="Type_1_exporter"/>
</dbReference>
<dbReference type="PROSITE" id="PS50893">
    <property type="entry name" value="ABC_TRANSPORTER_2"/>
    <property type="match status" value="1"/>
</dbReference>
<dbReference type="Pfam" id="PF00664">
    <property type="entry name" value="ABC_membrane"/>
    <property type="match status" value="1"/>
</dbReference>
<evidence type="ECO:0000256" key="7">
    <source>
        <dbReference type="ARBA" id="ARBA00023136"/>
    </source>
</evidence>
<keyword evidence="7 8" id="KW-0472">Membrane</keyword>
<evidence type="ECO:0000313" key="12">
    <source>
        <dbReference type="Proteomes" id="UP000535491"/>
    </source>
</evidence>
<dbReference type="FunFam" id="3.40.50.300:FF:000218">
    <property type="entry name" value="Multidrug ABC transporter ATP-binding protein"/>
    <property type="match status" value="1"/>
</dbReference>
<keyword evidence="4" id="KW-0547">Nucleotide-binding</keyword>
<sequence length="571" mass="66035">MNNVKWILMYIKGIRLIYISSILLLLLESIAYIYTIQLQQKMIDDVIVNGMYSNFWDVLLLIILCYITYSLLFVINPFVQSKIHGSVKKVLTKEALSHLYRIPHERFQEKRTGQYVHFLSNEIPIVARFIGEDISDTIKYIVNTFVICLLIALTNIWMFVCVLALCMVYLKSVRYFSQKQKEISTHMQKDKGNLIAILEEGVASTREIIAFNQMKWWEAKYLDIFQRYYSRVIEEGKWRVKQIFTQESVTTCTYLIVLGFGVFLIFKGNITVGMLVVIYQLIAELIQSFEKTNRLIVDFSGKMVVVERVRNFIEDKKEKVRVKKLNEKIYSLRFDKVSFCYDQQMHVLQDLSLNIPIGKKVALVGASGSGKSTMAQLLIRHFAPQHGNINANDIPIDLIMTEEWTRKVGIVFQEPYLFANTIRENLLLGNHQVSEKDLVDMCKAMCIHDFIMSLPNGYDTNIGERGVTLSGGQKQRLALVRALLRNPEILILDEATSALDFNTERIVQNNIDRIRKGKTTIIIAHRLSTIKNADIIYVIRLGRVVESGKHDWLINHNNYYKSLVDAEKVKT</sequence>
<organism evidence="11 12">
    <name type="scientific">Paenactinomyces guangxiensis</name>
    <dbReference type="NCBI Taxonomy" id="1490290"/>
    <lineage>
        <taxon>Bacteria</taxon>
        <taxon>Bacillati</taxon>
        <taxon>Bacillota</taxon>
        <taxon>Bacilli</taxon>
        <taxon>Bacillales</taxon>
        <taxon>Thermoactinomycetaceae</taxon>
        <taxon>Paenactinomyces</taxon>
    </lineage>
</organism>
<evidence type="ECO:0000256" key="6">
    <source>
        <dbReference type="ARBA" id="ARBA00022989"/>
    </source>
</evidence>
<keyword evidence="3 8" id="KW-0812">Transmembrane</keyword>
<name>A0A7W1WP48_9BACL</name>
<dbReference type="InterPro" id="IPR003439">
    <property type="entry name" value="ABC_transporter-like_ATP-bd"/>
</dbReference>
<dbReference type="EMBL" id="JACEIQ010000002">
    <property type="protein sequence ID" value="MBA4493461.1"/>
    <property type="molecule type" value="Genomic_DNA"/>
</dbReference>
<feature type="domain" description="ABC transmembrane type-1" evidence="10">
    <location>
        <begin position="21"/>
        <end position="301"/>
    </location>
</feature>
<comment type="caution">
    <text evidence="11">The sequence shown here is derived from an EMBL/GenBank/DDBJ whole genome shotgun (WGS) entry which is preliminary data.</text>
</comment>
<dbReference type="PROSITE" id="PS50929">
    <property type="entry name" value="ABC_TM1F"/>
    <property type="match status" value="1"/>
</dbReference>
<comment type="subcellular location">
    <subcellularLocation>
        <location evidence="1">Cell membrane</location>
        <topology evidence="1">Multi-pass membrane protein</topology>
    </subcellularLocation>
</comment>
<dbReference type="PANTHER" id="PTHR43394:SF1">
    <property type="entry name" value="ATP-BINDING CASSETTE SUB-FAMILY B MEMBER 10, MITOCHONDRIAL"/>
    <property type="match status" value="1"/>
</dbReference>
<dbReference type="PROSITE" id="PS00211">
    <property type="entry name" value="ABC_TRANSPORTER_1"/>
    <property type="match status" value="1"/>
</dbReference>
<comment type="similarity">
    <text evidence="2">Belongs to the ABC transporter superfamily.</text>
</comment>
<dbReference type="CDD" id="cd07346">
    <property type="entry name" value="ABC_6TM_exporters"/>
    <property type="match status" value="1"/>
</dbReference>
<dbReference type="InterPro" id="IPR017871">
    <property type="entry name" value="ABC_transporter-like_CS"/>
</dbReference>
<dbReference type="Gene3D" id="3.40.50.300">
    <property type="entry name" value="P-loop containing nucleotide triphosphate hydrolases"/>
    <property type="match status" value="1"/>
</dbReference>
<feature type="transmembrane region" description="Helical" evidence="8">
    <location>
        <begin position="145"/>
        <end position="170"/>
    </location>
</feature>
<dbReference type="Proteomes" id="UP000535491">
    <property type="component" value="Unassembled WGS sequence"/>
</dbReference>
<dbReference type="GO" id="GO:0015421">
    <property type="term" value="F:ABC-type oligopeptide transporter activity"/>
    <property type="evidence" value="ECO:0007669"/>
    <property type="project" value="TreeGrafter"/>
</dbReference>
<evidence type="ECO:0000256" key="8">
    <source>
        <dbReference type="SAM" id="Phobius"/>
    </source>
</evidence>
<dbReference type="GO" id="GO:0005886">
    <property type="term" value="C:plasma membrane"/>
    <property type="evidence" value="ECO:0007669"/>
    <property type="project" value="UniProtKB-SubCell"/>
</dbReference>
<feature type="transmembrane region" description="Helical" evidence="8">
    <location>
        <begin position="16"/>
        <end position="35"/>
    </location>
</feature>
<keyword evidence="6 8" id="KW-1133">Transmembrane helix</keyword>
<reference evidence="11 12" key="1">
    <citation type="submission" date="2020-07" db="EMBL/GenBank/DDBJ databases">
        <authorList>
            <person name="Feng H."/>
        </authorList>
    </citation>
    <scope>NUCLEOTIDE SEQUENCE [LARGE SCALE GENOMIC DNA]</scope>
    <source>
        <strain evidence="12">s-10</strain>
    </source>
</reference>
<evidence type="ECO:0000256" key="4">
    <source>
        <dbReference type="ARBA" id="ARBA00022741"/>
    </source>
</evidence>
<evidence type="ECO:0000259" key="9">
    <source>
        <dbReference type="PROSITE" id="PS50893"/>
    </source>
</evidence>
<dbReference type="Gene3D" id="1.20.1560.10">
    <property type="entry name" value="ABC transporter type 1, transmembrane domain"/>
    <property type="match status" value="1"/>
</dbReference>
<accession>A0A7W1WP48</accession>
<evidence type="ECO:0000256" key="2">
    <source>
        <dbReference type="ARBA" id="ARBA00005417"/>
    </source>
</evidence>
<feature type="domain" description="ABC transporter" evidence="9">
    <location>
        <begin position="332"/>
        <end position="566"/>
    </location>
</feature>
<dbReference type="GO" id="GO:0016887">
    <property type="term" value="F:ATP hydrolysis activity"/>
    <property type="evidence" value="ECO:0007669"/>
    <property type="project" value="InterPro"/>
</dbReference>
<dbReference type="InterPro" id="IPR003593">
    <property type="entry name" value="AAA+_ATPase"/>
</dbReference>
<dbReference type="Pfam" id="PF00005">
    <property type="entry name" value="ABC_tran"/>
    <property type="match status" value="1"/>
</dbReference>
<evidence type="ECO:0000256" key="3">
    <source>
        <dbReference type="ARBA" id="ARBA00022692"/>
    </source>
</evidence>
<dbReference type="InterPro" id="IPR011527">
    <property type="entry name" value="ABC1_TM_dom"/>
</dbReference>
<keyword evidence="12" id="KW-1185">Reference proteome</keyword>
<keyword evidence="5 11" id="KW-0067">ATP-binding</keyword>
<protein>
    <submittedName>
        <fullName evidence="11">ABC transporter ATP-binding protein</fullName>
    </submittedName>
</protein>
<dbReference type="SUPFAM" id="SSF90123">
    <property type="entry name" value="ABC transporter transmembrane region"/>
    <property type="match status" value="1"/>
</dbReference>
<evidence type="ECO:0000259" key="10">
    <source>
        <dbReference type="PROSITE" id="PS50929"/>
    </source>
</evidence>
<evidence type="ECO:0000313" key="11">
    <source>
        <dbReference type="EMBL" id="MBA4493461.1"/>
    </source>
</evidence>
<feature type="transmembrane region" description="Helical" evidence="8">
    <location>
        <begin position="254"/>
        <end position="282"/>
    </location>
</feature>
<feature type="transmembrane region" description="Helical" evidence="8">
    <location>
        <begin position="55"/>
        <end position="79"/>
    </location>
</feature>
<dbReference type="PANTHER" id="PTHR43394">
    <property type="entry name" value="ATP-DEPENDENT PERMEASE MDL1, MITOCHONDRIAL"/>
    <property type="match status" value="1"/>
</dbReference>
<dbReference type="InterPro" id="IPR027417">
    <property type="entry name" value="P-loop_NTPase"/>
</dbReference>
<dbReference type="SMART" id="SM00382">
    <property type="entry name" value="AAA"/>
    <property type="match status" value="1"/>
</dbReference>